<evidence type="ECO:0000313" key="2">
    <source>
        <dbReference type="Proteomes" id="UP000823388"/>
    </source>
</evidence>
<keyword evidence="2" id="KW-1185">Reference proteome</keyword>
<reference evidence="1" key="1">
    <citation type="submission" date="2020-05" db="EMBL/GenBank/DDBJ databases">
        <title>WGS assembly of Panicum virgatum.</title>
        <authorList>
            <person name="Lovell J.T."/>
            <person name="Jenkins J."/>
            <person name="Shu S."/>
            <person name="Juenger T.E."/>
            <person name="Schmutz J."/>
        </authorList>
    </citation>
    <scope>NUCLEOTIDE SEQUENCE</scope>
    <source>
        <strain evidence="1">AP13</strain>
    </source>
</reference>
<name>A0A8T0XMJ4_PANVG</name>
<gene>
    <name evidence="1" type="ORF">PVAP13_1KG100677</name>
</gene>
<dbReference type="AlphaFoldDB" id="A0A8T0XMJ4"/>
<evidence type="ECO:0000313" key="1">
    <source>
        <dbReference type="EMBL" id="KAG2656669.1"/>
    </source>
</evidence>
<comment type="caution">
    <text evidence="1">The sequence shown here is derived from an EMBL/GenBank/DDBJ whole genome shotgun (WGS) entry which is preliminary data.</text>
</comment>
<sequence length="62" mass="7070">MLYYKAGKSVVSHDGTEAHHVQMRDIGSFRICFNRIENTCSSSKCLFCATRLEERKSTILIS</sequence>
<accession>A0A8T0XMJ4</accession>
<dbReference type="Proteomes" id="UP000823388">
    <property type="component" value="Chromosome 1K"/>
</dbReference>
<organism evidence="1 2">
    <name type="scientific">Panicum virgatum</name>
    <name type="common">Blackwell switchgrass</name>
    <dbReference type="NCBI Taxonomy" id="38727"/>
    <lineage>
        <taxon>Eukaryota</taxon>
        <taxon>Viridiplantae</taxon>
        <taxon>Streptophyta</taxon>
        <taxon>Embryophyta</taxon>
        <taxon>Tracheophyta</taxon>
        <taxon>Spermatophyta</taxon>
        <taxon>Magnoliopsida</taxon>
        <taxon>Liliopsida</taxon>
        <taxon>Poales</taxon>
        <taxon>Poaceae</taxon>
        <taxon>PACMAD clade</taxon>
        <taxon>Panicoideae</taxon>
        <taxon>Panicodae</taxon>
        <taxon>Paniceae</taxon>
        <taxon>Panicinae</taxon>
        <taxon>Panicum</taxon>
        <taxon>Panicum sect. Hiantes</taxon>
    </lineage>
</organism>
<protein>
    <submittedName>
        <fullName evidence="1">Uncharacterized protein</fullName>
    </submittedName>
</protein>
<proteinExistence type="predicted"/>
<dbReference type="EMBL" id="CM029037">
    <property type="protein sequence ID" value="KAG2656669.1"/>
    <property type="molecule type" value="Genomic_DNA"/>
</dbReference>